<dbReference type="GO" id="GO:0005886">
    <property type="term" value="C:plasma membrane"/>
    <property type="evidence" value="ECO:0007669"/>
    <property type="project" value="InterPro"/>
</dbReference>
<evidence type="ECO:0000313" key="8">
    <source>
        <dbReference type="Proteomes" id="UP000028701"/>
    </source>
</evidence>
<accession>A0A081CV78</accession>
<proteinExistence type="predicted"/>
<name>A0A081CV78_9HYPH</name>
<dbReference type="AlphaFoldDB" id="A0A081CV78"/>
<organism evidence="7 8">
    <name type="scientific">Agrobacterium rubi TR3 = NBRC 13261</name>
    <dbReference type="NCBI Taxonomy" id="1368415"/>
    <lineage>
        <taxon>Bacteria</taxon>
        <taxon>Pseudomonadati</taxon>
        <taxon>Pseudomonadota</taxon>
        <taxon>Alphaproteobacteria</taxon>
        <taxon>Hyphomicrobiales</taxon>
        <taxon>Rhizobiaceae</taxon>
        <taxon>Rhizobium/Agrobacterium group</taxon>
        <taxon>Agrobacterium</taxon>
    </lineage>
</organism>
<keyword evidence="1" id="KW-1003">Cell membrane</keyword>
<dbReference type="InterPro" id="IPR010445">
    <property type="entry name" value="LapA_dom"/>
</dbReference>
<protein>
    <recommendedName>
        <fullName evidence="6">Lipopolysaccharide assembly protein A domain-containing protein</fullName>
    </recommendedName>
</protein>
<keyword evidence="4 5" id="KW-0472">Membrane</keyword>
<evidence type="ECO:0000256" key="3">
    <source>
        <dbReference type="ARBA" id="ARBA00022989"/>
    </source>
</evidence>
<sequence length="116" mass="12819">MPKKIINLLVLVPLAIILVILCVANRQAVTLALNPFRPDDSMLSFSAPFFVFIFLSLILGVVLGSVVTWFSQGKYRKRARTEAKEAVRWHDEANRHKAAANAVVVTTPTSTQIASK</sequence>
<feature type="transmembrane region" description="Helical" evidence="5">
    <location>
        <begin position="50"/>
        <end position="70"/>
    </location>
</feature>
<reference evidence="7 8" key="1">
    <citation type="submission" date="2014-08" db="EMBL/GenBank/DDBJ databases">
        <title>Whole genome shotgun sequence of Rhizobium rubi NBRC 13261.</title>
        <authorList>
            <person name="Katano-Makiyama Y."/>
            <person name="Hosoyama A."/>
            <person name="Hashimoto M."/>
            <person name="Hosoyama Y."/>
            <person name="Noguchi M."/>
            <person name="Tsuchikane K."/>
            <person name="Uohara A."/>
            <person name="Ohji S."/>
            <person name="Ichikawa N."/>
            <person name="Kimura A."/>
            <person name="Yamazoe A."/>
            <person name="Fujita N."/>
        </authorList>
    </citation>
    <scope>NUCLEOTIDE SEQUENCE [LARGE SCALE GENOMIC DNA]</scope>
    <source>
        <strain evidence="7 8">NBRC 13261</strain>
    </source>
</reference>
<keyword evidence="2 5" id="KW-0812">Transmembrane</keyword>
<dbReference type="RefSeq" id="WP_045230141.1">
    <property type="nucleotide sequence ID" value="NZ_BBJU01000012.1"/>
</dbReference>
<feature type="domain" description="Lipopolysaccharide assembly protein A" evidence="6">
    <location>
        <begin position="42"/>
        <end position="86"/>
    </location>
</feature>
<evidence type="ECO:0000256" key="4">
    <source>
        <dbReference type="ARBA" id="ARBA00023136"/>
    </source>
</evidence>
<evidence type="ECO:0000256" key="1">
    <source>
        <dbReference type="ARBA" id="ARBA00022475"/>
    </source>
</evidence>
<dbReference type="eggNOG" id="COG5416">
    <property type="taxonomic scope" value="Bacteria"/>
</dbReference>
<evidence type="ECO:0000259" key="6">
    <source>
        <dbReference type="Pfam" id="PF06305"/>
    </source>
</evidence>
<dbReference type="OrthoDB" id="7868067at2"/>
<dbReference type="EMBL" id="BBJU01000012">
    <property type="protein sequence ID" value="GAK70574.1"/>
    <property type="molecule type" value="Genomic_DNA"/>
</dbReference>
<dbReference type="Proteomes" id="UP000028701">
    <property type="component" value="Unassembled WGS sequence"/>
</dbReference>
<keyword evidence="3 5" id="KW-1133">Transmembrane helix</keyword>
<gene>
    <name evidence="7" type="ORF">RRU01S_12_01570</name>
</gene>
<comment type="caution">
    <text evidence="7">The sequence shown here is derived from an EMBL/GenBank/DDBJ whole genome shotgun (WGS) entry which is preliminary data.</text>
</comment>
<evidence type="ECO:0000256" key="5">
    <source>
        <dbReference type="SAM" id="Phobius"/>
    </source>
</evidence>
<evidence type="ECO:0000313" key="7">
    <source>
        <dbReference type="EMBL" id="GAK70574.1"/>
    </source>
</evidence>
<evidence type="ECO:0000256" key="2">
    <source>
        <dbReference type="ARBA" id="ARBA00022692"/>
    </source>
</evidence>
<dbReference type="Pfam" id="PF06305">
    <property type="entry name" value="LapA_dom"/>
    <property type="match status" value="1"/>
</dbReference>